<dbReference type="Gene3D" id="1.20.1600.10">
    <property type="entry name" value="Outer membrane efflux proteins (OEP)"/>
    <property type="match status" value="1"/>
</dbReference>
<dbReference type="Pfam" id="PF02321">
    <property type="entry name" value="OEP"/>
    <property type="match status" value="2"/>
</dbReference>
<keyword evidence="2" id="KW-0472">Membrane</keyword>
<dbReference type="PANTHER" id="PTHR30203">
    <property type="entry name" value="OUTER MEMBRANE CATION EFFLUX PROTEIN"/>
    <property type="match status" value="1"/>
</dbReference>
<name>A0ABQ0P0Q1_9PROT</name>
<protein>
    <submittedName>
        <fullName evidence="3">RND efflux system outer membrane lipoprotein</fullName>
    </submittedName>
</protein>
<evidence type="ECO:0000313" key="3">
    <source>
        <dbReference type="EMBL" id="GBQ08238.1"/>
    </source>
</evidence>
<dbReference type="InterPro" id="IPR010131">
    <property type="entry name" value="MdtP/NodT-like"/>
</dbReference>
<evidence type="ECO:0000256" key="1">
    <source>
        <dbReference type="ARBA" id="ARBA00007613"/>
    </source>
</evidence>
<reference evidence="3" key="1">
    <citation type="submission" date="2013-04" db="EMBL/GenBank/DDBJ databases">
        <title>The genome sequencing project of 58 acetic acid bacteria.</title>
        <authorList>
            <person name="Okamoto-Kainuma A."/>
            <person name="Ishikawa M."/>
            <person name="Umino S."/>
            <person name="Koizumi Y."/>
            <person name="Shiwa Y."/>
            <person name="Yoshikawa H."/>
            <person name="Matsutani M."/>
            <person name="Matsushita K."/>
        </authorList>
    </citation>
    <scope>NUCLEOTIDE SEQUENCE</scope>
    <source>
        <strain evidence="3">DSM 15669</strain>
    </source>
</reference>
<dbReference type="SUPFAM" id="SSF56954">
    <property type="entry name" value="Outer membrane efflux proteins (OEP)"/>
    <property type="match status" value="1"/>
</dbReference>
<comment type="caution">
    <text evidence="3">The sequence shown here is derived from an EMBL/GenBank/DDBJ whole genome shotgun (WGS) entry which is preliminary data.</text>
</comment>
<comment type="similarity">
    <text evidence="1 2">Belongs to the outer membrane factor (OMF) (TC 1.B.17) family.</text>
</comment>
<sequence length="497" mass="54122">MIMQKRGYRALVRVAALPLMIVGLEGCITVGPDFHHPTMKEQPGQWKKAADAPAHQKSGQTYGGQVDVAWWHQFHDDELDRLVTRLGAQNLNVQEAATRIGQSRGQLKVAASEGMPTLNWAGSYTWTQQSKRGFLTIAQAAPGSNLQYQQYTNIGAASWDMDLFGRIRRSVEAGQSEVLQAVAAQRGVALASLADLVGDYLSLRGVQEQIRLTERHLELVHHDLSLVLDRQREGAANALEVAQARGQVEETESALPPLKDAQAALINAIGYILALPPRALEEELLPRRAQPVPPASIGIGVPSALVERRPDIMEADARLHAAVAEVGAAKAAFYPDITLTGNLGTQSLSASDFFMPAAKYFTLGPTLNVPIFEGGRLSGGLKLRKAQQKEAAIAYHQVMLNAWREVDDAITKFAQVNDRYHHLEETVKQNRLALKAAREQYTTGAVPFLEVDQAEAALLANDILLASSRTETASAMVSLYRALGGGWQIINTSINPL</sequence>
<accession>A0ABQ0P0Q1</accession>
<keyword evidence="2 3" id="KW-0449">Lipoprotein</keyword>
<dbReference type="RefSeq" id="WP_018980817.1">
    <property type="nucleotide sequence ID" value="NZ_BAQD01000087.1"/>
</dbReference>
<keyword evidence="2" id="KW-0564">Palmitate</keyword>
<dbReference type="Proteomes" id="UP001062901">
    <property type="component" value="Unassembled WGS sequence"/>
</dbReference>
<organism evidence="3 4">
    <name type="scientific">Saccharibacter floricola DSM 15669</name>
    <dbReference type="NCBI Taxonomy" id="1123227"/>
    <lineage>
        <taxon>Bacteria</taxon>
        <taxon>Pseudomonadati</taxon>
        <taxon>Pseudomonadota</taxon>
        <taxon>Alphaproteobacteria</taxon>
        <taxon>Acetobacterales</taxon>
        <taxon>Acetobacteraceae</taxon>
        <taxon>Saccharibacter</taxon>
    </lineage>
</organism>
<keyword evidence="2" id="KW-0812">Transmembrane</keyword>
<proteinExistence type="inferred from homology"/>
<comment type="subcellular location">
    <subcellularLocation>
        <location evidence="2">Cell membrane</location>
        <topology evidence="2">Lipid-anchor</topology>
    </subcellularLocation>
</comment>
<dbReference type="EMBL" id="BAQD01000087">
    <property type="protein sequence ID" value="GBQ08238.1"/>
    <property type="molecule type" value="Genomic_DNA"/>
</dbReference>
<keyword evidence="4" id="KW-1185">Reference proteome</keyword>
<dbReference type="PANTHER" id="PTHR30203:SF25">
    <property type="entry name" value="OUTER MEMBRANE PROTEIN-RELATED"/>
    <property type="match status" value="1"/>
</dbReference>
<evidence type="ECO:0000313" key="4">
    <source>
        <dbReference type="Proteomes" id="UP001062901"/>
    </source>
</evidence>
<dbReference type="InterPro" id="IPR003423">
    <property type="entry name" value="OMP_efflux"/>
</dbReference>
<evidence type="ECO:0000256" key="2">
    <source>
        <dbReference type="RuleBase" id="RU362097"/>
    </source>
</evidence>
<keyword evidence="2" id="KW-1134">Transmembrane beta strand</keyword>
<dbReference type="Gene3D" id="2.20.200.10">
    <property type="entry name" value="Outer membrane efflux proteins (OEP)"/>
    <property type="match status" value="1"/>
</dbReference>
<gene>
    <name evidence="3" type="ORF">AA15669_1694</name>
</gene>
<dbReference type="NCBIfam" id="TIGR01845">
    <property type="entry name" value="outer_NodT"/>
    <property type="match status" value="1"/>
</dbReference>